<sequence>MTIKDNEVFALLKPSLDAHTLGVNAAAELLRDCGYRVETGDTQISQVINDIRYSSNQEKLISWLKENKITYIGLSYRLDETVAVDMVGHVLYALRSHQMLVQQGGPINGVSFGGLPHSCKLIRQQSNNYVLTFQGSETPQETLEKYGVPEERIPAEMKEGSKYDENLLKFGEEVIRKKAYLDFKPVERVLYPDFGTRKDTVIKRVEATMTDNYHPLMRAHVGPFSSNVSREKNVKEFLNWCTHLADTKYLDILSIGSSQLSQSNFGEDWGDRPNGGGVPVNSKEEFEKIADAASPMLVRTYSGTQRTVEMAKVYENHLNIAWHALSLWWFNKMDGRGPNDVYKNLQAHIETMKYIATTDKPFEPNTPHHFSFRGADDSTYVLSAYLAARLAKKMGIKTFILQIMLNTPRYTWGIQDLAKARAALELIKPLEDVNFKVLLQPRAGLDYFSPDLDQARVQLAAVSALIDDIEPRNEQSPPLLHVVSYSEADHLATPPVINESVQITQFAIQEYRRLRRAGLVEDMSQNEEVAARTQELLKNVRILINAIETSVPDPYSAEGFYIIFAAGFMPTPYIWSEKEEFEYVTHFRTKPIKGSVKVVDKEGKSVSAEKVAEFAIKNIPEISYRLQQKRAGLLVNIPNLEK</sequence>
<dbReference type="GO" id="GO:0031419">
    <property type="term" value="F:cobalamin binding"/>
    <property type="evidence" value="ECO:0007669"/>
    <property type="project" value="InterPro"/>
</dbReference>
<name>A0A3S9HBT0_9LACT</name>
<dbReference type="Proteomes" id="UP000273326">
    <property type="component" value="Chromosome"/>
</dbReference>
<evidence type="ECO:0000313" key="1">
    <source>
        <dbReference type="EMBL" id="AZP04771.1"/>
    </source>
</evidence>
<dbReference type="AlphaFoldDB" id="A0A3S9HBT0"/>
<reference evidence="2" key="1">
    <citation type="submission" date="2018-12" db="EMBL/GenBank/DDBJ databases">
        <title>Complete genome sequencing of Jeotgalibaca sp. H21T32.</title>
        <authorList>
            <person name="Bae J.-W."/>
            <person name="Lee S.-Y."/>
        </authorList>
    </citation>
    <scope>NUCLEOTIDE SEQUENCE [LARGE SCALE GENOMIC DNA]</scope>
    <source>
        <strain evidence="2">H21T32</strain>
    </source>
</reference>
<dbReference type="GO" id="GO:0003824">
    <property type="term" value="F:catalytic activity"/>
    <property type="evidence" value="ECO:0007669"/>
    <property type="project" value="InterPro"/>
</dbReference>
<organism evidence="1 2">
    <name type="scientific">Jeotgalibaca ciconiae</name>
    <dbReference type="NCBI Taxonomy" id="2496265"/>
    <lineage>
        <taxon>Bacteria</taxon>
        <taxon>Bacillati</taxon>
        <taxon>Bacillota</taxon>
        <taxon>Bacilli</taxon>
        <taxon>Lactobacillales</taxon>
        <taxon>Carnobacteriaceae</taxon>
        <taxon>Jeotgalibaca</taxon>
    </lineage>
</organism>
<evidence type="ECO:0000313" key="2">
    <source>
        <dbReference type="Proteomes" id="UP000273326"/>
    </source>
</evidence>
<dbReference type="OrthoDB" id="5756833at2"/>
<dbReference type="InterPro" id="IPR016176">
    <property type="entry name" value="Cbl-dep_enz_cat"/>
</dbReference>
<dbReference type="KEGG" id="jeh:EJN90_09050"/>
<dbReference type="SUPFAM" id="SSF51703">
    <property type="entry name" value="Cobalamin (vitamin B12)-dependent enzymes"/>
    <property type="match status" value="1"/>
</dbReference>
<dbReference type="EMBL" id="CP034465">
    <property type="protein sequence ID" value="AZP04771.1"/>
    <property type="molecule type" value="Genomic_DNA"/>
</dbReference>
<dbReference type="Gene3D" id="3.20.20.240">
    <property type="entry name" value="Methylmalonyl-CoA mutase"/>
    <property type="match status" value="1"/>
</dbReference>
<protein>
    <submittedName>
        <fullName evidence="1">Cobalamin-binding protein</fullName>
    </submittedName>
</protein>
<proteinExistence type="predicted"/>
<gene>
    <name evidence="1" type="ORF">EJN90_09050</name>
</gene>
<accession>A0A3S9HBT0</accession>
<keyword evidence="2" id="KW-1185">Reference proteome</keyword>
<dbReference type="RefSeq" id="WP_126110496.1">
    <property type="nucleotide sequence ID" value="NZ_CP034465.1"/>
</dbReference>